<dbReference type="Proteomes" id="UP000000268">
    <property type="component" value="Plasmid pREB2"/>
</dbReference>
<gene>
    <name evidence="1" type="ordered locus">AM1_B0011</name>
</gene>
<dbReference type="EMBL" id="CP000839">
    <property type="protein sequence ID" value="ABW31737.1"/>
    <property type="molecule type" value="Genomic_DNA"/>
</dbReference>
<protein>
    <submittedName>
        <fullName evidence="1">Uncharacterized protein</fullName>
    </submittedName>
</protein>
<accession>A8ZLX0</accession>
<sequence>MEVPKAELTCVFPVPLGPKIRMLLPDSNQWVVWENSIRAAGLRLGIWSNSKLVQDFP</sequence>
<dbReference type="KEGG" id="amr:AM1_B0011"/>
<proteinExistence type="predicted"/>
<name>A8ZLX0_ACAM1</name>
<evidence type="ECO:0000313" key="1">
    <source>
        <dbReference type="EMBL" id="ABW31737.1"/>
    </source>
</evidence>
<geneLocation type="plasmid" evidence="1 2">
    <name>pREB2</name>
</geneLocation>
<keyword evidence="2" id="KW-1185">Reference proteome</keyword>
<organism evidence="1 2">
    <name type="scientific">Acaryochloris marina (strain MBIC 11017)</name>
    <dbReference type="NCBI Taxonomy" id="329726"/>
    <lineage>
        <taxon>Bacteria</taxon>
        <taxon>Bacillati</taxon>
        <taxon>Cyanobacteriota</taxon>
        <taxon>Cyanophyceae</taxon>
        <taxon>Acaryochloridales</taxon>
        <taxon>Acaryochloridaceae</taxon>
        <taxon>Acaryochloris</taxon>
    </lineage>
</organism>
<dbReference type="HOGENOM" id="CLU_2985914_0_0_3"/>
<reference evidence="1 2" key="1">
    <citation type="journal article" date="2008" name="Proc. Natl. Acad. Sci. U.S.A.">
        <title>Niche adaptation and genome expansion in the chlorophyll d-producing cyanobacterium Acaryochloris marina.</title>
        <authorList>
            <person name="Swingley W.D."/>
            <person name="Chen M."/>
            <person name="Cheung P.C."/>
            <person name="Conrad A.L."/>
            <person name="Dejesa L.C."/>
            <person name="Hao J."/>
            <person name="Honchak B.M."/>
            <person name="Karbach L.E."/>
            <person name="Kurdoglu A."/>
            <person name="Lahiri S."/>
            <person name="Mastrian S.D."/>
            <person name="Miyashita H."/>
            <person name="Page L."/>
            <person name="Ramakrishna P."/>
            <person name="Satoh S."/>
            <person name="Sattley W.M."/>
            <person name="Shimada Y."/>
            <person name="Taylor H.L."/>
            <person name="Tomo T."/>
            <person name="Tsuchiya T."/>
            <person name="Wang Z.T."/>
            <person name="Raymond J."/>
            <person name="Mimuro M."/>
            <person name="Blankenship R.E."/>
            <person name="Touchman J.W."/>
        </authorList>
    </citation>
    <scope>NUCLEOTIDE SEQUENCE [LARGE SCALE GENOMIC DNA]</scope>
    <source>
        <strain evidence="2">MBIC 11017</strain>
        <plasmid evidence="2">Plasmid pREB2</plasmid>
    </source>
</reference>
<evidence type="ECO:0000313" key="2">
    <source>
        <dbReference type="Proteomes" id="UP000000268"/>
    </source>
</evidence>
<keyword evidence="1" id="KW-0614">Plasmid</keyword>
<dbReference type="AlphaFoldDB" id="A8ZLX0"/>